<dbReference type="EMBL" id="CP098611">
    <property type="protein sequence ID" value="USR92942.1"/>
    <property type="molecule type" value="Genomic_DNA"/>
</dbReference>
<dbReference type="InterPro" id="IPR029044">
    <property type="entry name" value="Nucleotide-diphossugar_trans"/>
</dbReference>
<dbReference type="RefSeq" id="WP_252665117.1">
    <property type="nucleotide sequence ID" value="NZ_CP098611.1"/>
</dbReference>
<dbReference type="Proteomes" id="UP001056708">
    <property type="component" value="Chromosome"/>
</dbReference>
<evidence type="ECO:0000313" key="2">
    <source>
        <dbReference type="Proteomes" id="UP001056708"/>
    </source>
</evidence>
<name>A0ABY5AUN3_9CYAN</name>
<keyword evidence="2" id="KW-1185">Reference proteome</keyword>
<organism evidence="1 2">
    <name type="scientific">Phormidium yuhuli AB48</name>
    <dbReference type="NCBI Taxonomy" id="2940671"/>
    <lineage>
        <taxon>Bacteria</taxon>
        <taxon>Bacillati</taxon>
        <taxon>Cyanobacteriota</taxon>
        <taxon>Cyanophyceae</taxon>
        <taxon>Oscillatoriophycideae</taxon>
        <taxon>Oscillatoriales</taxon>
        <taxon>Oscillatoriaceae</taxon>
        <taxon>Phormidium</taxon>
        <taxon>Phormidium yuhuli</taxon>
    </lineage>
</organism>
<reference evidence="1" key="1">
    <citation type="submission" date="2022-06" db="EMBL/GenBank/DDBJ databases">
        <title>Genome sequence of Phormidium yuhuli AB48 isolated from an industrial photobioreactor environment.</title>
        <authorList>
            <person name="Qiu Y."/>
            <person name="Noonan A.J.C."/>
            <person name="Dofher K."/>
            <person name="Koch M."/>
            <person name="Kieft B."/>
            <person name="Lin X."/>
            <person name="Ziels R.M."/>
            <person name="Hallam S.J."/>
        </authorList>
    </citation>
    <scope>NUCLEOTIDE SEQUENCE</scope>
    <source>
        <strain evidence="1">AB48</strain>
    </source>
</reference>
<proteinExistence type="predicted"/>
<protein>
    <submittedName>
        <fullName evidence="1">Glucosyl-3-phosphoglycerate synthase</fullName>
    </submittedName>
</protein>
<dbReference type="SUPFAM" id="SSF53448">
    <property type="entry name" value="Nucleotide-diphospho-sugar transferases"/>
    <property type="match status" value="1"/>
</dbReference>
<gene>
    <name evidence="1" type="ORF">NEA10_09580</name>
</gene>
<accession>A0ABY5AUN3</accession>
<evidence type="ECO:0000313" key="1">
    <source>
        <dbReference type="EMBL" id="USR92942.1"/>
    </source>
</evidence>
<sequence>MDYKQELITTIHDFGCNLEFLETRATQLSEQFPTAVLIPALYEELERPALAHIRNHLRECHFVKTVILSVYAKNLDQYAKAVEFFRSLPQKTLVIWENGPRIQGILERLGDRGLDLTRFKGKGKAVWLGLGVAALEADAIALHDADIITYDRSYPLKLLFPLLEKECGIAFNKAYYARLSSDRRSLNGRVARLFVTPLLTALIEIFGYQNYLRYLSSYRYPLSGEFALTSDLAMTTRIPGNWGLEIGMLAEVYRNVAEKRIAQVDLGIFDHKHQSLGESSQHGLQKMCRDILQSVLRTLTETERVIISMDHIRALRVKFRREAQDYTRQYFVDALFNNLPYDRHAEENIVEIFDKLILEAGEEYFLNPAGAQIPDWTRAIAVMPELREELRAASIADSQDAMAYTHPCEMALDPILPVNSLNPIHRAS</sequence>
<dbReference type="Gene3D" id="3.90.550.10">
    <property type="entry name" value="Spore Coat Polysaccharide Biosynthesis Protein SpsA, Chain A"/>
    <property type="match status" value="1"/>
</dbReference>